<dbReference type="AlphaFoldDB" id="A0A2K5DU73"/>
<sequence length="62" mass="7040">MFRSSLLFWLPLYPLSLFFLILVSIYLESCKLEIFAFACQCSRSLNSGGTCAGLLYEYIALC</sequence>
<keyword evidence="1" id="KW-0472">Membrane</keyword>
<dbReference type="Ensembl" id="ENSANAT00000042381.1">
    <property type="protein sequence ID" value="ENSANAP00000024462.1"/>
    <property type="gene ID" value="ENSANAG00000029964.1"/>
</dbReference>
<feature type="transmembrane region" description="Helical" evidence="1">
    <location>
        <begin position="6"/>
        <end position="27"/>
    </location>
</feature>
<keyword evidence="1" id="KW-0812">Transmembrane</keyword>
<name>A0A2K5DU73_AOTNA</name>
<keyword evidence="1" id="KW-1133">Transmembrane helix</keyword>
<dbReference type="Proteomes" id="UP000233020">
    <property type="component" value="Unplaced"/>
</dbReference>
<proteinExistence type="predicted"/>
<protein>
    <submittedName>
        <fullName evidence="2">Uncharacterized protein</fullName>
    </submittedName>
</protein>
<keyword evidence="3" id="KW-1185">Reference proteome</keyword>
<reference evidence="2" key="1">
    <citation type="submission" date="2025-08" db="UniProtKB">
        <authorList>
            <consortium name="Ensembl"/>
        </authorList>
    </citation>
    <scope>IDENTIFICATION</scope>
</reference>
<reference evidence="2" key="2">
    <citation type="submission" date="2025-09" db="UniProtKB">
        <authorList>
            <consortium name="Ensembl"/>
        </authorList>
    </citation>
    <scope>IDENTIFICATION</scope>
</reference>
<organism evidence="2 3">
    <name type="scientific">Aotus nancymaae</name>
    <name type="common">Ma's night monkey</name>
    <dbReference type="NCBI Taxonomy" id="37293"/>
    <lineage>
        <taxon>Eukaryota</taxon>
        <taxon>Metazoa</taxon>
        <taxon>Chordata</taxon>
        <taxon>Craniata</taxon>
        <taxon>Vertebrata</taxon>
        <taxon>Euteleostomi</taxon>
        <taxon>Mammalia</taxon>
        <taxon>Eutheria</taxon>
        <taxon>Euarchontoglires</taxon>
        <taxon>Primates</taxon>
        <taxon>Haplorrhini</taxon>
        <taxon>Platyrrhini</taxon>
        <taxon>Aotidae</taxon>
        <taxon>Aotus</taxon>
    </lineage>
</organism>
<accession>A0A2K5DU73</accession>
<evidence type="ECO:0000313" key="3">
    <source>
        <dbReference type="Proteomes" id="UP000233020"/>
    </source>
</evidence>
<evidence type="ECO:0000313" key="2">
    <source>
        <dbReference type="Ensembl" id="ENSANAP00000024462.1"/>
    </source>
</evidence>
<evidence type="ECO:0000256" key="1">
    <source>
        <dbReference type="SAM" id="Phobius"/>
    </source>
</evidence>